<dbReference type="EMBL" id="MNPL01001649">
    <property type="protein sequence ID" value="OQR78934.1"/>
    <property type="molecule type" value="Genomic_DNA"/>
</dbReference>
<keyword evidence="7" id="KW-1185">Reference proteome</keyword>
<proteinExistence type="predicted"/>
<reference evidence="6 7" key="1">
    <citation type="journal article" date="2017" name="Gigascience">
        <title>Draft genome of the honey bee ectoparasitic mite, Tropilaelaps mercedesae, is shaped by the parasitic life history.</title>
        <authorList>
            <person name="Dong X."/>
            <person name="Armstrong S.D."/>
            <person name="Xia D."/>
            <person name="Makepeace B.L."/>
            <person name="Darby A.C."/>
            <person name="Kadowaki T."/>
        </authorList>
    </citation>
    <scope>NUCLEOTIDE SEQUENCE [LARGE SCALE GENOMIC DNA]</scope>
    <source>
        <strain evidence="6">Wuxi-XJTLU</strain>
    </source>
</reference>
<keyword evidence="3 4" id="KW-0482">Metalloprotease</keyword>
<dbReference type="GO" id="GO:0004222">
    <property type="term" value="F:metalloendopeptidase activity"/>
    <property type="evidence" value="ECO:0007669"/>
    <property type="project" value="UniProtKB-UniRule"/>
</dbReference>
<keyword evidence="3 4" id="KW-0862">Zinc</keyword>
<dbReference type="SMART" id="SM00235">
    <property type="entry name" value="ZnMc"/>
    <property type="match status" value="1"/>
</dbReference>
<evidence type="ECO:0000256" key="2">
    <source>
        <dbReference type="ARBA" id="ARBA00025529"/>
    </source>
</evidence>
<feature type="signal peptide" evidence="4">
    <location>
        <begin position="1"/>
        <end position="17"/>
    </location>
</feature>
<comment type="subunit">
    <text evidence="1">Monomer.</text>
</comment>
<dbReference type="InterPro" id="IPR006026">
    <property type="entry name" value="Peptidase_Metallo"/>
</dbReference>
<dbReference type="InterPro" id="IPR034035">
    <property type="entry name" value="Astacin-like_dom"/>
</dbReference>
<dbReference type="PRINTS" id="PR00480">
    <property type="entry name" value="ASTACIN"/>
</dbReference>
<organism evidence="6 7">
    <name type="scientific">Tropilaelaps mercedesae</name>
    <dbReference type="NCBI Taxonomy" id="418985"/>
    <lineage>
        <taxon>Eukaryota</taxon>
        <taxon>Metazoa</taxon>
        <taxon>Ecdysozoa</taxon>
        <taxon>Arthropoda</taxon>
        <taxon>Chelicerata</taxon>
        <taxon>Arachnida</taxon>
        <taxon>Acari</taxon>
        <taxon>Parasitiformes</taxon>
        <taxon>Mesostigmata</taxon>
        <taxon>Gamasina</taxon>
        <taxon>Dermanyssoidea</taxon>
        <taxon>Laelapidae</taxon>
        <taxon>Tropilaelaps</taxon>
    </lineage>
</organism>
<gene>
    <name evidence="6" type="ORF">BIW11_00229</name>
</gene>
<feature type="binding site" evidence="3">
    <location>
        <position position="159"/>
    </location>
    <ligand>
        <name>Zn(2+)</name>
        <dbReference type="ChEBI" id="CHEBI:29105"/>
        <note>catalytic</note>
    </ligand>
</feature>
<evidence type="ECO:0000313" key="7">
    <source>
        <dbReference type="Proteomes" id="UP000192247"/>
    </source>
</evidence>
<protein>
    <recommendedName>
        <fullName evidence="4">Metalloendopeptidase</fullName>
        <ecNumber evidence="4">3.4.24.-</ecNumber>
    </recommendedName>
</protein>
<feature type="active site" evidence="3">
    <location>
        <position position="150"/>
    </location>
</feature>
<dbReference type="PROSITE" id="PS51864">
    <property type="entry name" value="ASTACIN"/>
    <property type="match status" value="1"/>
</dbReference>
<sequence length="252" mass="29016">MKAVVVWAVLCSEVVRAVDLQNLGLRIEENHNEYSPMENENLTEGDILEDSGTLPGFYNAITSDLERWPKRIIPYVVDPSLKGKEAFIREAMDYIQSATKCIRFVQKNREHDFVRIAAKDGCYSNVGRKGGEQILSLGQGCDRFGIVVHELTHALGFHHEHMRFDRDSYIRVHLENVKPKFRDQFRTKKPGEHRLLTSFDYDSIMLYGSKAFTKSRDKYSMTRLDGSLLPETSQKRGLSKSDIKRIHKLYGC</sequence>
<feature type="binding site" evidence="3">
    <location>
        <position position="149"/>
    </location>
    <ligand>
        <name>Zn(2+)</name>
        <dbReference type="ChEBI" id="CHEBI:29105"/>
        <note>catalytic</note>
    </ligand>
</feature>
<dbReference type="GO" id="GO:0006508">
    <property type="term" value="P:proteolysis"/>
    <property type="evidence" value="ECO:0007669"/>
    <property type="project" value="UniProtKB-KW"/>
</dbReference>
<feature type="chain" id="PRO_5011821038" description="Metalloendopeptidase" evidence="4">
    <location>
        <begin position="18"/>
        <end position="252"/>
    </location>
</feature>
<dbReference type="PANTHER" id="PTHR10127">
    <property type="entry name" value="DISCOIDIN, CUB, EGF, LAMININ , AND ZINC METALLOPROTEASE DOMAIN CONTAINING"/>
    <property type="match status" value="1"/>
</dbReference>
<dbReference type="OrthoDB" id="291007at2759"/>
<evidence type="ECO:0000313" key="6">
    <source>
        <dbReference type="EMBL" id="OQR78934.1"/>
    </source>
</evidence>
<dbReference type="Proteomes" id="UP000192247">
    <property type="component" value="Unassembled WGS sequence"/>
</dbReference>
<dbReference type="InterPro" id="IPR024079">
    <property type="entry name" value="MetalloPept_cat_dom_sf"/>
</dbReference>
<feature type="domain" description="Peptidase M12A" evidence="5">
    <location>
        <begin position="59"/>
        <end position="252"/>
    </location>
</feature>
<dbReference type="InParanoid" id="A0A1V9XZN7"/>
<evidence type="ECO:0000256" key="3">
    <source>
        <dbReference type="PROSITE-ProRule" id="PRU01211"/>
    </source>
</evidence>
<keyword evidence="4" id="KW-0732">Signal</keyword>
<keyword evidence="3 4" id="KW-0645">Protease</keyword>
<dbReference type="AlphaFoldDB" id="A0A1V9XZN7"/>
<dbReference type="Gene3D" id="3.40.390.10">
    <property type="entry name" value="Collagenase (Catalytic Domain)"/>
    <property type="match status" value="1"/>
</dbReference>
<comment type="caution">
    <text evidence="3">Lacks conserved residue(s) required for the propagation of feature annotation.</text>
</comment>
<accession>A0A1V9XZN7</accession>
<comment type="function">
    <text evidence="2">Zinc metalloprotease. Provoques deadhesion of endothelial cells from cell cultures, and also degradation of fibronectin, fibrinogen and gelatin in vitro. Its role in the venom is not fully understood but it might act as a spreading factor that facilitates diffusion of other venom toxins. Alternatively, it might be involved in the proteolytic processing of other venom toxins or it might play a role in extra-oral digestion of prey.</text>
</comment>
<dbReference type="FunCoup" id="A0A1V9XZN7">
    <property type="interactions" value="2"/>
</dbReference>
<dbReference type="InterPro" id="IPR001506">
    <property type="entry name" value="Peptidase_M12A"/>
</dbReference>
<comment type="cofactor">
    <cofactor evidence="3 4">
        <name>Zn(2+)</name>
        <dbReference type="ChEBI" id="CHEBI:29105"/>
    </cofactor>
    <text evidence="3 4">Binds 1 zinc ion per subunit.</text>
</comment>
<name>A0A1V9XZN7_9ACAR</name>
<dbReference type="EC" id="3.4.24.-" evidence="4"/>
<evidence type="ECO:0000259" key="5">
    <source>
        <dbReference type="PROSITE" id="PS51864"/>
    </source>
</evidence>
<evidence type="ECO:0000256" key="4">
    <source>
        <dbReference type="RuleBase" id="RU361183"/>
    </source>
</evidence>
<dbReference type="Pfam" id="PF01400">
    <property type="entry name" value="Astacin"/>
    <property type="match status" value="1"/>
</dbReference>
<dbReference type="SUPFAM" id="SSF55486">
    <property type="entry name" value="Metalloproteases ('zincins'), catalytic domain"/>
    <property type="match status" value="1"/>
</dbReference>
<keyword evidence="3 4" id="KW-0378">Hydrolase</keyword>
<comment type="caution">
    <text evidence="6">The sequence shown here is derived from an EMBL/GenBank/DDBJ whole genome shotgun (WGS) entry which is preliminary data.</text>
</comment>
<dbReference type="STRING" id="418985.A0A1V9XZN7"/>
<dbReference type="PANTHER" id="PTHR10127:SF883">
    <property type="entry name" value="ZINC METALLOPROTEINASE NAS-8"/>
    <property type="match status" value="1"/>
</dbReference>
<keyword evidence="3 4" id="KW-0479">Metal-binding</keyword>
<dbReference type="GO" id="GO:0008270">
    <property type="term" value="F:zinc ion binding"/>
    <property type="evidence" value="ECO:0007669"/>
    <property type="project" value="UniProtKB-UniRule"/>
</dbReference>
<feature type="binding site" evidence="3">
    <location>
        <position position="153"/>
    </location>
    <ligand>
        <name>Zn(2+)</name>
        <dbReference type="ChEBI" id="CHEBI:29105"/>
        <note>catalytic</note>
    </ligand>
</feature>
<dbReference type="CDD" id="cd04280">
    <property type="entry name" value="ZnMc_astacin_like"/>
    <property type="match status" value="1"/>
</dbReference>
<evidence type="ECO:0000256" key="1">
    <source>
        <dbReference type="ARBA" id="ARBA00011245"/>
    </source>
</evidence>